<dbReference type="OrthoDB" id="9800571at2"/>
<evidence type="ECO:0000313" key="1">
    <source>
        <dbReference type="EMBL" id="OOM82135.1"/>
    </source>
</evidence>
<evidence type="ECO:0000313" key="2">
    <source>
        <dbReference type="Proteomes" id="UP000190890"/>
    </source>
</evidence>
<dbReference type="InterPro" id="IPR020256">
    <property type="entry name" value="Spore_coat_CotJA"/>
</dbReference>
<dbReference type="EMBL" id="LZZM01000028">
    <property type="protein sequence ID" value="OOM82135.1"/>
    <property type="molecule type" value="Genomic_DNA"/>
</dbReference>
<name>A0A1S8TXJ3_9CLOT</name>
<protein>
    <submittedName>
        <fullName evidence="1">Spore coat associated protein CotJA</fullName>
    </submittedName>
</protein>
<accession>A0A1S8TXJ3</accession>
<sequence length="109" mass="13597">MYRHDDCMCKPHDYSMSESKKMYMYKEKDDYMYKEKDDYMHKSKDMYMCKEKDDCMHKSKEYARAYILPQKYENLFSCKEGFLMGTIFKDLYRPYHDHKHDHDCKKNKC</sequence>
<dbReference type="Pfam" id="PF11007">
    <property type="entry name" value="CotJA"/>
    <property type="match status" value="1"/>
</dbReference>
<dbReference type="STRING" id="29367.CLPUN_04960"/>
<dbReference type="AlphaFoldDB" id="A0A1S8TXJ3"/>
<comment type="caution">
    <text evidence="1">The sequence shown here is derived from an EMBL/GenBank/DDBJ whole genome shotgun (WGS) entry which is preliminary data.</text>
</comment>
<organism evidence="1 2">
    <name type="scientific">Clostridium puniceum</name>
    <dbReference type="NCBI Taxonomy" id="29367"/>
    <lineage>
        <taxon>Bacteria</taxon>
        <taxon>Bacillati</taxon>
        <taxon>Bacillota</taxon>
        <taxon>Clostridia</taxon>
        <taxon>Eubacteriales</taxon>
        <taxon>Clostridiaceae</taxon>
        <taxon>Clostridium</taxon>
    </lineage>
</organism>
<proteinExistence type="predicted"/>
<reference evidence="1 2" key="1">
    <citation type="submission" date="2016-05" db="EMBL/GenBank/DDBJ databases">
        <title>Microbial solvent formation.</title>
        <authorList>
            <person name="Poehlein A."/>
            <person name="Montoya Solano J.D."/>
            <person name="Flitsch S."/>
            <person name="Krabben P."/>
            <person name="Duerre P."/>
            <person name="Daniel R."/>
        </authorList>
    </citation>
    <scope>NUCLEOTIDE SEQUENCE [LARGE SCALE GENOMIC DNA]</scope>
    <source>
        <strain evidence="1 2">DSM 2619</strain>
    </source>
</reference>
<keyword evidence="2" id="KW-1185">Reference proteome</keyword>
<gene>
    <name evidence="1" type="ORF">CLPUN_04960</name>
</gene>
<dbReference type="Proteomes" id="UP000190890">
    <property type="component" value="Unassembled WGS sequence"/>
</dbReference>